<dbReference type="Pfam" id="PF07992">
    <property type="entry name" value="Pyr_redox_2"/>
    <property type="match status" value="1"/>
</dbReference>
<dbReference type="PANTHER" id="PTHR43735">
    <property type="entry name" value="APOPTOSIS-INDUCING FACTOR 1"/>
    <property type="match status" value="1"/>
</dbReference>
<reference evidence="2 3" key="1">
    <citation type="submission" date="2023-11" db="EMBL/GenBank/DDBJ databases">
        <title>Draft genome sequence and annotation of the polyextremotolerant black yeast-like fungus Aureobasidium pullulans NRRL 62042.</title>
        <authorList>
            <person name="Dielentheis-Frenken M.R.E."/>
            <person name="Wibberg D."/>
            <person name="Blank L.M."/>
            <person name="Tiso T."/>
        </authorList>
    </citation>
    <scope>NUCLEOTIDE SEQUENCE [LARGE SCALE GENOMIC DNA]</scope>
    <source>
        <strain evidence="2 3">NRRL 62042</strain>
    </source>
</reference>
<feature type="domain" description="FAD/NAD(P)-binding" evidence="1">
    <location>
        <begin position="15"/>
        <end position="339"/>
    </location>
</feature>
<dbReference type="PRINTS" id="PR00368">
    <property type="entry name" value="FADPNR"/>
</dbReference>
<gene>
    <name evidence="2" type="ORF">QM012_003122</name>
</gene>
<dbReference type="PANTHER" id="PTHR43735:SF24">
    <property type="entry name" value="NUCLEOTIDE-DISULPHIDE OXIDOREDUCTASE AMID-LIKE, PUTATIVE (AFU_ORTHOLOGUE AFUA_1G17180)-RELATED"/>
    <property type="match status" value="1"/>
</dbReference>
<accession>A0ABR0T9B5</accession>
<protein>
    <recommendedName>
        <fullName evidence="1">FAD/NAD(P)-binding domain-containing protein</fullName>
    </recommendedName>
</protein>
<dbReference type="InterPro" id="IPR023753">
    <property type="entry name" value="FAD/NAD-binding_dom"/>
</dbReference>
<dbReference type="SUPFAM" id="SSF51905">
    <property type="entry name" value="FAD/NAD(P)-binding domain"/>
    <property type="match status" value="1"/>
</dbReference>
<dbReference type="EMBL" id="JASGXD010000015">
    <property type="protein sequence ID" value="KAK6001039.1"/>
    <property type="molecule type" value="Genomic_DNA"/>
</dbReference>
<dbReference type="InterPro" id="IPR036188">
    <property type="entry name" value="FAD/NAD-bd_sf"/>
</dbReference>
<organism evidence="2 3">
    <name type="scientific">Aureobasidium pullulans</name>
    <name type="common">Black yeast</name>
    <name type="synonym">Pullularia pullulans</name>
    <dbReference type="NCBI Taxonomy" id="5580"/>
    <lineage>
        <taxon>Eukaryota</taxon>
        <taxon>Fungi</taxon>
        <taxon>Dikarya</taxon>
        <taxon>Ascomycota</taxon>
        <taxon>Pezizomycotina</taxon>
        <taxon>Dothideomycetes</taxon>
        <taxon>Dothideomycetidae</taxon>
        <taxon>Dothideales</taxon>
        <taxon>Saccotheciaceae</taxon>
        <taxon>Aureobasidium</taxon>
    </lineage>
</organism>
<keyword evidence="3" id="KW-1185">Reference proteome</keyword>
<sequence length="420" mass="45492">MPSNEGPNVLEAMPRVLVIGGSYAGLAATVNLLDLCNGKEPRFTSTSTMGESFEAKLPVDITIVDERDGYYHLIGNPLAFASDDAACKSWRRFQDIPALKLPNVHFVQGSVATVDCEKKTASILDTVTKQLRHEKYDYLLVASGLRRASPVVPQATNRDQFIAEAKTQTKAIRDAKEGVVVIGGGAVGIEMASEIKVVEPWQRVTLIHSRDNLLSAEPLPNDFKERSLEALKEIGVDVILGQRVVETTAVHADDGHASWRLTLSGGQQVMAGHVITAISRSIPTSAYLPSVALDKDGYVKIDACLRFNVNVPNADSHFAAGDIASWSGIKRCGGAMHMGHYCAINIHQDMLKHRYGHMPTYKELSEFPNIMGLAVGKKAVVYDSASGTASGEDLMTSYFGDDLANSICWNYMKLGQAAAV</sequence>
<dbReference type="PRINTS" id="PR00411">
    <property type="entry name" value="PNDRDTASEI"/>
</dbReference>
<evidence type="ECO:0000313" key="2">
    <source>
        <dbReference type="EMBL" id="KAK6001039.1"/>
    </source>
</evidence>
<dbReference type="Proteomes" id="UP001341245">
    <property type="component" value="Unassembled WGS sequence"/>
</dbReference>
<proteinExistence type="predicted"/>
<evidence type="ECO:0000313" key="3">
    <source>
        <dbReference type="Proteomes" id="UP001341245"/>
    </source>
</evidence>
<name>A0ABR0T9B5_AURPU</name>
<evidence type="ECO:0000259" key="1">
    <source>
        <dbReference type="Pfam" id="PF07992"/>
    </source>
</evidence>
<dbReference type="Gene3D" id="3.50.50.100">
    <property type="match status" value="1"/>
</dbReference>
<comment type="caution">
    <text evidence="2">The sequence shown here is derived from an EMBL/GenBank/DDBJ whole genome shotgun (WGS) entry which is preliminary data.</text>
</comment>